<comment type="caution">
    <text evidence="2">The sequence shown here is derived from an EMBL/GenBank/DDBJ whole genome shotgun (WGS) entry which is preliminary data.</text>
</comment>
<feature type="region of interest" description="Disordered" evidence="1">
    <location>
        <begin position="1"/>
        <end position="32"/>
    </location>
</feature>
<feature type="compositionally biased region" description="Low complexity" evidence="1">
    <location>
        <begin position="67"/>
        <end position="77"/>
    </location>
</feature>
<proteinExistence type="predicted"/>
<protein>
    <submittedName>
        <fullName evidence="2">Uncharacterized protein</fullName>
    </submittedName>
</protein>
<organism evidence="2 3">
    <name type="scientific">Zoarces viviparus</name>
    <name type="common">Viviparous eelpout</name>
    <name type="synonym">Blennius viviparus</name>
    <dbReference type="NCBI Taxonomy" id="48416"/>
    <lineage>
        <taxon>Eukaryota</taxon>
        <taxon>Metazoa</taxon>
        <taxon>Chordata</taxon>
        <taxon>Craniata</taxon>
        <taxon>Vertebrata</taxon>
        <taxon>Euteleostomi</taxon>
        <taxon>Actinopterygii</taxon>
        <taxon>Neopterygii</taxon>
        <taxon>Teleostei</taxon>
        <taxon>Neoteleostei</taxon>
        <taxon>Acanthomorphata</taxon>
        <taxon>Eupercaria</taxon>
        <taxon>Perciformes</taxon>
        <taxon>Cottioidei</taxon>
        <taxon>Zoarcales</taxon>
        <taxon>Zoarcidae</taxon>
        <taxon>Zoarcinae</taxon>
        <taxon>Zoarces</taxon>
    </lineage>
</organism>
<gene>
    <name evidence="2" type="ORF">VZT92_006191</name>
</gene>
<feature type="region of interest" description="Disordered" evidence="1">
    <location>
        <begin position="67"/>
        <end position="98"/>
    </location>
</feature>
<sequence>MRRTRNHAGLSNNGAFDSHTPLPPSQYSQSTVSLGLGCHSPSLLCSPGADQLASRLWDVSAAAQRSYSQSSAQISPAERPAAPRLSQARAIPAQIARP</sequence>
<name>A0AAW1FQI9_ZOAVI</name>
<dbReference type="EMBL" id="JBCEZU010000045">
    <property type="protein sequence ID" value="KAK9536411.1"/>
    <property type="molecule type" value="Genomic_DNA"/>
</dbReference>
<dbReference type="AlphaFoldDB" id="A0AAW1FQI9"/>
<accession>A0AAW1FQI9</accession>
<keyword evidence="3" id="KW-1185">Reference proteome</keyword>
<evidence type="ECO:0000313" key="3">
    <source>
        <dbReference type="Proteomes" id="UP001488805"/>
    </source>
</evidence>
<evidence type="ECO:0000256" key="1">
    <source>
        <dbReference type="SAM" id="MobiDB-lite"/>
    </source>
</evidence>
<evidence type="ECO:0000313" key="2">
    <source>
        <dbReference type="EMBL" id="KAK9536411.1"/>
    </source>
</evidence>
<reference evidence="2 3" key="1">
    <citation type="journal article" date="2024" name="Genome Biol. Evol.">
        <title>Chromosome-level genome assembly of the viviparous eelpout Zoarces viviparus.</title>
        <authorList>
            <person name="Fuhrmann N."/>
            <person name="Brasseur M.V."/>
            <person name="Bakowski C.E."/>
            <person name="Podsiadlowski L."/>
            <person name="Prost S."/>
            <person name="Krehenwinkel H."/>
            <person name="Mayer C."/>
        </authorList>
    </citation>
    <scope>NUCLEOTIDE SEQUENCE [LARGE SCALE GENOMIC DNA]</scope>
    <source>
        <strain evidence="2">NO-MEL_2022_Ind0_liver</strain>
    </source>
</reference>
<dbReference type="Proteomes" id="UP001488805">
    <property type="component" value="Unassembled WGS sequence"/>
</dbReference>